<evidence type="ECO:0000313" key="5">
    <source>
        <dbReference type="EMBL" id="QQG36616.1"/>
    </source>
</evidence>
<accession>A0A7T5UH55</accession>
<protein>
    <submittedName>
        <fullName evidence="5">23S rRNA (Guanosine(2251)-2'-O)-methyltransferase RlmB</fullName>
    </submittedName>
</protein>
<name>A0A7T5UH55_9BACT</name>
<evidence type="ECO:0000256" key="2">
    <source>
        <dbReference type="ARBA" id="ARBA00022679"/>
    </source>
</evidence>
<dbReference type="InterPro" id="IPR013123">
    <property type="entry name" value="SpoU_subst-bd"/>
</dbReference>
<organism evidence="5 6">
    <name type="scientific">Micavibrio aeruginosavorus</name>
    <dbReference type="NCBI Taxonomy" id="349221"/>
    <lineage>
        <taxon>Bacteria</taxon>
        <taxon>Pseudomonadati</taxon>
        <taxon>Bdellovibrionota</taxon>
        <taxon>Bdellovibrionia</taxon>
        <taxon>Bdellovibrionales</taxon>
        <taxon>Pseudobdellovibrionaceae</taxon>
        <taxon>Micavibrio</taxon>
    </lineage>
</organism>
<dbReference type="SUPFAM" id="SSF55315">
    <property type="entry name" value="L30e-like"/>
    <property type="match status" value="1"/>
</dbReference>
<dbReference type="InterPro" id="IPR004441">
    <property type="entry name" value="rRNA_MeTrfase_TrmH"/>
</dbReference>
<dbReference type="GO" id="GO:0003723">
    <property type="term" value="F:RNA binding"/>
    <property type="evidence" value="ECO:0007669"/>
    <property type="project" value="InterPro"/>
</dbReference>
<dbReference type="InterPro" id="IPR029064">
    <property type="entry name" value="Ribosomal_eL30-like_sf"/>
</dbReference>
<proteinExistence type="predicted"/>
<evidence type="ECO:0000259" key="4">
    <source>
        <dbReference type="SMART" id="SM00967"/>
    </source>
</evidence>
<dbReference type="Pfam" id="PF08032">
    <property type="entry name" value="SpoU_sub_bind"/>
    <property type="match status" value="1"/>
</dbReference>
<dbReference type="EMBL" id="CP066681">
    <property type="protein sequence ID" value="QQG36616.1"/>
    <property type="molecule type" value="Genomic_DNA"/>
</dbReference>
<dbReference type="GO" id="GO:0006396">
    <property type="term" value="P:RNA processing"/>
    <property type="evidence" value="ECO:0007669"/>
    <property type="project" value="InterPro"/>
</dbReference>
<dbReference type="Gene3D" id="3.40.1280.10">
    <property type="match status" value="1"/>
</dbReference>
<dbReference type="Gene3D" id="3.30.1330.30">
    <property type="match status" value="1"/>
</dbReference>
<keyword evidence="1 5" id="KW-0489">Methyltransferase</keyword>
<dbReference type="Proteomes" id="UP000595362">
    <property type="component" value="Chromosome"/>
</dbReference>
<feature type="compositionally biased region" description="Gly residues" evidence="3">
    <location>
        <begin position="7"/>
        <end position="30"/>
    </location>
</feature>
<dbReference type="InterPro" id="IPR029028">
    <property type="entry name" value="Alpha/beta_knot_MTases"/>
</dbReference>
<dbReference type="InterPro" id="IPR001537">
    <property type="entry name" value="SpoU_MeTrfase"/>
</dbReference>
<dbReference type="Pfam" id="PF00588">
    <property type="entry name" value="SpoU_methylase"/>
    <property type="match status" value="1"/>
</dbReference>
<dbReference type="NCBIfam" id="TIGR00186">
    <property type="entry name" value="rRNA_methyl_3"/>
    <property type="match status" value="1"/>
</dbReference>
<evidence type="ECO:0000256" key="3">
    <source>
        <dbReference type="SAM" id="MobiDB-lite"/>
    </source>
</evidence>
<dbReference type="SMART" id="SM00967">
    <property type="entry name" value="SpoU_sub_bind"/>
    <property type="match status" value="1"/>
</dbReference>
<feature type="domain" description="RNA 2-O ribose methyltransferase substrate binding" evidence="4">
    <location>
        <begin position="224"/>
        <end position="303"/>
    </location>
</feature>
<reference evidence="5 6" key="1">
    <citation type="submission" date="2020-07" db="EMBL/GenBank/DDBJ databases">
        <title>Huge and variable diversity of episymbiotic CPR bacteria and DPANN archaea in groundwater ecosystems.</title>
        <authorList>
            <person name="He C.Y."/>
            <person name="Keren R."/>
            <person name="Whittaker M."/>
            <person name="Farag I.F."/>
            <person name="Doudna J."/>
            <person name="Cate J.H.D."/>
            <person name="Banfield J.F."/>
        </authorList>
    </citation>
    <scope>NUCLEOTIDE SEQUENCE [LARGE SCALE GENOMIC DNA]</scope>
    <source>
        <strain evidence="5">NC_groundwater_70_Ag_B-0.1um_54_66</strain>
    </source>
</reference>
<dbReference type="GO" id="GO:0032259">
    <property type="term" value="P:methylation"/>
    <property type="evidence" value="ECO:0007669"/>
    <property type="project" value="UniProtKB-KW"/>
</dbReference>
<sequence length="463" mass="51041">MAREFGNKGGKGGKPAGRSGGKSGGFGRTGGARSRDDKPKRSYGDRDNHPTRGEREERPRRPYSERDDRPPRASARSYGEERPKRAYSDRDDKPRRSYGEDRPKRAYSDRDDKPRRSYSERGDKPKRSYADRDRDSRPPRRDSGERAGTPRRYMRDESETPRKPKRDAKARPASQGKYAARKPFKGRFADDAPAAPAPRERKTRIGAETLSGSTSTPRVRIQANLWGQHAVKAAWLNPARTISALYTTPEELKLFAPVMEEARTAGIHRPEPTLVGREDLDKHLPRDAVHQGVAATAAEPEEVFIQDIINRGKNKNRSLVVILDQVTDPHNVGAIIRSVCALGGDGVVMQRRNAPELTGVVAKAACGAVEHVMVAYETNLSRTIEALQTEGYTVAGLDERGEQTVDSLKGIERLALVLGSEGPGLRHLVKEHCDVLVKIRMDGPIPSLNVSNAAAVALYAAVA</sequence>
<keyword evidence="2 5" id="KW-0808">Transferase</keyword>
<dbReference type="SUPFAM" id="SSF75217">
    <property type="entry name" value="alpha/beta knot"/>
    <property type="match status" value="1"/>
</dbReference>
<dbReference type="GO" id="GO:0008173">
    <property type="term" value="F:RNA methyltransferase activity"/>
    <property type="evidence" value="ECO:0007669"/>
    <property type="project" value="InterPro"/>
</dbReference>
<feature type="compositionally biased region" description="Basic and acidic residues" evidence="3">
    <location>
        <begin position="153"/>
        <end position="170"/>
    </location>
</feature>
<gene>
    <name evidence="5" type="primary">rlmB</name>
    <name evidence="5" type="ORF">HYS17_02200</name>
</gene>
<dbReference type="PANTHER" id="PTHR46429:SF1">
    <property type="entry name" value="23S RRNA (GUANOSINE-2'-O-)-METHYLTRANSFERASE RLMB"/>
    <property type="match status" value="1"/>
</dbReference>
<dbReference type="CDD" id="cd18103">
    <property type="entry name" value="SpoU-like_RlmB"/>
    <property type="match status" value="1"/>
</dbReference>
<dbReference type="GO" id="GO:0005829">
    <property type="term" value="C:cytosol"/>
    <property type="evidence" value="ECO:0007669"/>
    <property type="project" value="TreeGrafter"/>
</dbReference>
<dbReference type="AlphaFoldDB" id="A0A7T5UH55"/>
<evidence type="ECO:0000256" key="1">
    <source>
        <dbReference type="ARBA" id="ARBA00022603"/>
    </source>
</evidence>
<dbReference type="InterPro" id="IPR029026">
    <property type="entry name" value="tRNA_m1G_MTases_N"/>
</dbReference>
<feature type="compositionally biased region" description="Basic and acidic residues" evidence="3">
    <location>
        <begin position="78"/>
        <end position="145"/>
    </location>
</feature>
<evidence type="ECO:0000313" key="6">
    <source>
        <dbReference type="Proteomes" id="UP000595362"/>
    </source>
</evidence>
<feature type="compositionally biased region" description="Basic and acidic residues" evidence="3">
    <location>
        <begin position="33"/>
        <end position="71"/>
    </location>
</feature>
<dbReference type="PANTHER" id="PTHR46429">
    <property type="entry name" value="23S RRNA (GUANOSINE-2'-O-)-METHYLTRANSFERASE RLMB"/>
    <property type="match status" value="1"/>
</dbReference>
<feature type="region of interest" description="Disordered" evidence="3">
    <location>
        <begin position="1"/>
        <end position="214"/>
    </location>
</feature>